<name>A0A2N9ATX0_METEX</name>
<gene>
    <name evidence="2" type="ORF">TK0001_4185</name>
</gene>
<dbReference type="EMBL" id="LT962688">
    <property type="protein sequence ID" value="SOR30787.1"/>
    <property type="molecule type" value="Genomic_DNA"/>
</dbReference>
<dbReference type="Proteomes" id="UP000233769">
    <property type="component" value="Chromosome tk0001"/>
</dbReference>
<proteinExistence type="predicted"/>
<feature type="region of interest" description="Disordered" evidence="1">
    <location>
        <begin position="1"/>
        <end position="23"/>
    </location>
</feature>
<evidence type="ECO:0000313" key="3">
    <source>
        <dbReference type="Proteomes" id="UP000233769"/>
    </source>
</evidence>
<evidence type="ECO:0000256" key="1">
    <source>
        <dbReference type="SAM" id="MobiDB-lite"/>
    </source>
</evidence>
<organism evidence="2 3">
    <name type="scientific">Methylorubrum extorquens</name>
    <name type="common">Methylobacterium dichloromethanicum</name>
    <name type="synonym">Methylobacterium extorquens</name>
    <dbReference type="NCBI Taxonomy" id="408"/>
    <lineage>
        <taxon>Bacteria</taxon>
        <taxon>Pseudomonadati</taxon>
        <taxon>Pseudomonadota</taxon>
        <taxon>Alphaproteobacteria</taxon>
        <taxon>Hyphomicrobiales</taxon>
        <taxon>Methylobacteriaceae</taxon>
        <taxon>Methylorubrum</taxon>
    </lineage>
</organism>
<evidence type="ECO:0000313" key="2">
    <source>
        <dbReference type="EMBL" id="SOR30787.1"/>
    </source>
</evidence>
<accession>A0A2N9ATX0</accession>
<dbReference type="AlphaFoldDB" id="A0A2N9ATX0"/>
<sequence length="311" mass="31736">MPVLPARRQAPCLPSGLKRRRPHPRALVAEGPQPALSGRLCGVRRWPESFGKRSERVPSRAAGEFQIADIDAEPGADAGADRHHDDAAVGHRRHAEAADEVGRAVDAAEAAVEVAHGGQVVDEHHGARAVAADIEAERRPLPVDPALPGIAGIERALAEAQAADDGAGRLLSQDVAVGLAPAPGRLLDGEREAAGHAAEEAVPILDHLGGAERVRAHAVVLIGQSGGGPGQEAAGKSGREAEQGGAAGRAPRSDGIVRHVGLPTGSLARPYARPGLPGAQALPSAEAASDRGTQGARSLEIDQVKFGLTGG</sequence>
<feature type="region of interest" description="Disordered" evidence="1">
    <location>
        <begin position="223"/>
        <end position="298"/>
    </location>
</feature>
<reference evidence="3" key="1">
    <citation type="submission" date="2017-10" db="EMBL/GenBank/DDBJ databases">
        <authorList>
            <person name="Regsiter A."/>
            <person name="William W."/>
        </authorList>
    </citation>
    <scope>NUCLEOTIDE SEQUENCE [LARGE SCALE GENOMIC DNA]</scope>
</reference>
<protein>
    <submittedName>
        <fullName evidence="2">Uncharacterized protein</fullName>
    </submittedName>
</protein>